<evidence type="ECO:0000313" key="2">
    <source>
        <dbReference type="Proteomes" id="UP000037891"/>
    </source>
</evidence>
<dbReference type="EMBL" id="LGLN01000008">
    <property type="protein sequence ID" value="KPC36373.1"/>
    <property type="molecule type" value="Genomic_DNA"/>
</dbReference>
<name>A0A0N0GHY8_PSESX</name>
<dbReference type="AlphaFoldDB" id="A0A0N0GHY8"/>
<reference evidence="1 2" key="1">
    <citation type="submission" date="2015-07" db="EMBL/GenBank/DDBJ databases">
        <authorList>
            <person name="Noorani M."/>
        </authorList>
    </citation>
    <scope>NUCLEOTIDE SEQUENCE [LARGE SCALE GENOMIC DNA]</scope>
    <source>
        <strain evidence="1 2">0788_9</strain>
    </source>
</reference>
<evidence type="ECO:0000313" key="1">
    <source>
        <dbReference type="EMBL" id="KPC36373.1"/>
    </source>
</evidence>
<protein>
    <submittedName>
        <fullName evidence="1">Uncharacterized protein</fullName>
    </submittedName>
</protein>
<proteinExistence type="predicted"/>
<sequence>MCFVQNDAIHGFSRKTEAFSASIEQKKLTRFTVTEFSSGYREIM</sequence>
<organism evidence="1 2">
    <name type="scientific">Pseudomonas syringae pv. cilantro</name>
    <dbReference type="NCBI Taxonomy" id="81035"/>
    <lineage>
        <taxon>Bacteria</taxon>
        <taxon>Pseudomonadati</taxon>
        <taxon>Pseudomonadota</taxon>
        <taxon>Gammaproteobacteria</taxon>
        <taxon>Pseudomonadales</taxon>
        <taxon>Pseudomonadaceae</taxon>
        <taxon>Pseudomonas</taxon>
        <taxon>Pseudomonas syringae</taxon>
    </lineage>
</organism>
<comment type="caution">
    <text evidence="1">The sequence shown here is derived from an EMBL/GenBank/DDBJ whole genome shotgun (WGS) entry which is preliminary data.</text>
</comment>
<dbReference type="Proteomes" id="UP000037891">
    <property type="component" value="Unassembled WGS sequence"/>
</dbReference>
<gene>
    <name evidence="1" type="ORF">ABJ99_1046</name>
</gene>
<accession>A0A0N0GHY8</accession>
<reference evidence="1 2" key="2">
    <citation type="submission" date="2015-10" db="EMBL/GenBank/DDBJ databases">
        <title>Comparative genomics and high-throughput reverse genetic screens identify a new phytobacterial MAMP and an Arabidopsis receptor required for immune elicitation.</title>
        <authorList>
            <person name="Mott G.A."/>
            <person name="Thakur S."/>
            <person name="Wang P.W."/>
            <person name="Desveaux D."/>
            <person name="Guttman D.S."/>
        </authorList>
    </citation>
    <scope>NUCLEOTIDE SEQUENCE [LARGE SCALE GENOMIC DNA]</scope>
    <source>
        <strain evidence="1 2">0788_9</strain>
    </source>
</reference>